<dbReference type="PANTHER" id="PTHR45759">
    <property type="entry name" value="NUCLEOLAR GTP-BINDING PROTEIN 1"/>
    <property type="match status" value="1"/>
</dbReference>
<keyword evidence="4" id="KW-0342">GTP-binding</keyword>
<dbReference type="GO" id="GO:0005730">
    <property type="term" value="C:nucleolus"/>
    <property type="evidence" value="ECO:0007669"/>
    <property type="project" value="UniProtKB-SubCell"/>
</dbReference>
<dbReference type="AlphaFoldDB" id="A0ABD3M9J7"/>
<evidence type="ECO:0000256" key="1">
    <source>
        <dbReference type="ARBA" id="ARBA00004604"/>
    </source>
</evidence>
<dbReference type="SUPFAM" id="SSF52540">
    <property type="entry name" value="P-loop containing nucleoside triphosphate hydrolases"/>
    <property type="match status" value="1"/>
</dbReference>
<feature type="compositionally biased region" description="Basic and acidic residues" evidence="6">
    <location>
        <begin position="603"/>
        <end position="615"/>
    </location>
</feature>
<dbReference type="Gene3D" id="1.20.120.1190">
    <property type="match status" value="1"/>
</dbReference>
<dbReference type="GO" id="GO:0005525">
    <property type="term" value="F:GTP binding"/>
    <property type="evidence" value="ECO:0007669"/>
    <property type="project" value="UniProtKB-KW"/>
</dbReference>
<evidence type="ECO:0000256" key="5">
    <source>
        <dbReference type="ARBA" id="ARBA00023242"/>
    </source>
</evidence>
<dbReference type="InterPro" id="IPR010674">
    <property type="entry name" value="NOG1_Rossman_fold_dom"/>
</dbReference>
<dbReference type="Pfam" id="PF17835">
    <property type="entry name" value="NOG1_N"/>
    <property type="match status" value="1"/>
</dbReference>
<gene>
    <name evidence="8" type="ORF">ACHAWU_005380</name>
</gene>
<dbReference type="Pfam" id="PF08155">
    <property type="entry name" value="NOGCT"/>
    <property type="match status" value="1"/>
</dbReference>
<dbReference type="Pfam" id="PF06858">
    <property type="entry name" value="NOG1"/>
    <property type="match status" value="1"/>
</dbReference>
<feature type="compositionally biased region" description="Acidic residues" evidence="6">
    <location>
        <begin position="629"/>
        <end position="643"/>
    </location>
</feature>
<dbReference type="InterPro" id="IPR041623">
    <property type="entry name" value="NOG1_N"/>
</dbReference>
<dbReference type="PROSITE" id="PS51710">
    <property type="entry name" value="G_OBG"/>
    <property type="match status" value="1"/>
</dbReference>
<evidence type="ECO:0000256" key="6">
    <source>
        <dbReference type="SAM" id="MobiDB-lite"/>
    </source>
</evidence>
<dbReference type="Proteomes" id="UP001530293">
    <property type="component" value="Unassembled WGS sequence"/>
</dbReference>
<feature type="region of interest" description="Disordered" evidence="6">
    <location>
        <begin position="389"/>
        <end position="425"/>
    </location>
</feature>
<dbReference type="EMBL" id="JALLBG020000175">
    <property type="protein sequence ID" value="KAL3760659.1"/>
    <property type="molecule type" value="Genomic_DNA"/>
</dbReference>
<evidence type="ECO:0000313" key="8">
    <source>
        <dbReference type="EMBL" id="KAL3760659.1"/>
    </source>
</evidence>
<dbReference type="CDD" id="cd01897">
    <property type="entry name" value="NOG"/>
    <property type="match status" value="1"/>
</dbReference>
<keyword evidence="5" id="KW-0539">Nucleus</keyword>
<dbReference type="InterPro" id="IPR012973">
    <property type="entry name" value="NOG_C"/>
</dbReference>
<evidence type="ECO:0000256" key="3">
    <source>
        <dbReference type="ARBA" id="ARBA00022741"/>
    </source>
</evidence>
<dbReference type="InterPro" id="IPR006073">
    <property type="entry name" value="GTP-bd"/>
</dbReference>
<keyword evidence="3" id="KW-0547">Nucleotide-binding</keyword>
<feature type="region of interest" description="Disordered" evidence="6">
    <location>
        <begin position="591"/>
        <end position="718"/>
    </location>
</feature>
<keyword evidence="2" id="KW-0690">Ribosome biogenesis</keyword>
<organism evidence="8 9">
    <name type="scientific">Discostella pseudostelligera</name>
    <dbReference type="NCBI Taxonomy" id="259834"/>
    <lineage>
        <taxon>Eukaryota</taxon>
        <taxon>Sar</taxon>
        <taxon>Stramenopiles</taxon>
        <taxon>Ochrophyta</taxon>
        <taxon>Bacillariophyta</taxon>
        <taxon>Coscinodiscophyceae</taxon>
        <taxon>Thalassiosirophycidae</taxon>
        <taxon>Stephanodiscales</taxon>
        <taxon>Stephanodiscaceae</taxon>
        <taxon>Discostella</taxon>
    </lineage>
</organism>
<evidence type="ECO:0000313" key="9">
    <source>
        <dbReference type="Proteomes" id="UP001530293"/>
    </source>
</evidence>
<accession>A0ABD3M9J7</accession>
<dbReference type="InterPro" id="IPR027417">
    <property type="entry name" value="P-loop_NTPase"/>
</dbReference>
<proteinExistence type="predicted"/>
<comment type="subcellular location">
    <subcellularLocation>
        <location evidence="1">Nucleus</location>
        <location evidence="1">Nucleolus</location>
    </subcellularLocation>
</comment>
<sequence length="740" mass="84088">MPVYNFKTMAPVPSASDLVDIVLTRTQRRTPTVIHPGYKITRIRNFYMRKIKFTQQTISERLTTMLADFPRLSDIHPFYSDLCNTLYDRDHYKLALGQINTAKQLVDAVARDMIRMVKYGDSLYRCKCLKRAALGRMCTILKRQKASLSYLEEVRKHMSRLPALDPNTRTLLMCGLPNVGKSSFMNKITRANVDVQPYAFTTKSLFVGHTDYRYLRWQVIDTPGILDHPLEQRNTIEMQAITALAHLTCSVLYFMDISEQCGYTIEQQCNLFRSIQPLFANKQLVVVINKIDIQPWETLDASRRAMIEELIKESGSNTTMLTMSNVSEEGVSQVKNHACDKLLAARVDSRVSGNKANSVMNRLQVVYPTARDGVVREAYIPESVLKEQELRRRQGGGGGGDAASKKKKSRIGYAPTVDDEVDGDEEELDDIAHESDDEMLGSRKKKTARELMWENGGPGVWAPDYREQYDLDDPEWRFDAIPQILDGKNIADFVDPDIDEKLRLLEEEEDRLEAEYAAANMERMDDDDASLDEMEKAQVAEIRDRVTIARAYKERSGGNNRPALPRAIRGRVKDCHDDSAKLKASAIEKRLAKVGVDATQMLERGRKREREDPREKRRQSRAARGSDNGDAEMETEPTEEVSGGEDGRRGLSKGAAKRQRKERDESVKREQSLARSHSRPRTPSEMGLRDSTMAKVAKLAEKKGQKKWFGGSGEGDHTKAVHLVKWCNTGKKRNGTHYQR</sequence>
<protein>
    <recommendedName>
        <fullName evidence="7">OBG-type G domain-containing protein</fullName>
    </recommendedName>
</protein>
<name>A0ABD3M9J7_9STRA</name>
<feature type="domain" description="OBG-type G" evidence="7">
    <location>
        <begin position="169"/>
        <end position="343"/>
    </location>
</feature>
<dbReference type="FunFam" id="1.20.120.1190:FF:000001">
    <property type="entry name" value="Nucleolar GTP-binding protein 1"/>
    <property type="match status" value="1"/>
</dbReference>
<dbReference type="GO" id="GO:0042254">
    <property type="term" value="P:ribosome biogenesis"/>
    <property type="evidence" value="ECO:0007669"/>
    <property type="project" value="UniProtKB-KW"/>
</dbReference>
<reference evidence="8 9" key="1">
    <citation type="submission" date="2024-10" db="EMBL/GenBank/DDBJ databases">
        <title>Updated reference genomes for cyclostephanoid diatoms.</title>
        <authorList>
            <person name="Roberts W.R."/>
            <person name="Alverson A.J."/>
        </authorList>
    </citation>
    <scope>NUCLEOTIDE SEQUENCE [LARGE SCALE GENOMIC DNA]</scope>
    <source>
        <strain evidence="8 9">AJA232-27</strain>
    </source>
</reference>
<dbReference type="InterPro" id="IPR031167">
    <property type="entry name" value="G_OBG"/>
</dbReference>
<evidence type="ECO:0000256" key="2">
    <source>
        <dbReference type="ARBA" id="ARBA00022517"/>
    </source>
</evidence>
<feature type="region of interest" description="Disordered" evidence="6">
    <location>
        <begin position="553"/>
        <end position="578"/>
    </location>
</feature>
<dbReference type="FunFam" id="3.40.50.300:FF:000496">
    <property type="entry name" value="Nucleolar GTP-binding protein 1"/>
    <property type="match status" value="1"/>
</dbReference>
<evidence type="ECO:0000256" key="4">
    <source>
        <dbReference type="ARBA" id="ARBA00023134"/>
    </source>
</evidence>
<dbReference type="Gene3D" id="3.40.50.300">
    <property type="entry name" value="P-loop containing nucleotide triphosphate hydrolases"/>
    <property type="match status" value="1"/>
</dbReference>
<comment type="caution">
    <text evidence="8">The sequence shown here is derived from an EMBL/GenBank/DDBJ whole genome shotgun (WGS) entry which is preliminary data.</text>
</comment>
<dbReference type="PRINTS" id="PR00326">
    <property type="entry name" value="GTP1OBG"/>
</dbReference>
<feature type="compositionally biased region" description="Basic and acidic residues" evidence="6">
    <location>
        <begin position="661"/>
        <end position="672"/>
    </location>
</feature>
<keyword evidence="9" id="KW-1185">Reference proteome</keyword>
<evidence type="ECO:0000259" key="7">
    <source>
        <dbReference type="PROSITE" id="PS51710"/>
    </source>
</evidence>